<dbReference type="PRINTS" id="PR00412">
    <property type="entry name" value="EPOXHYDRLASE"/>
</dbReference>
<dbReference type="PRINTS" id="PR00111">
    <property type="entry name" value="ABHYDROLASE"/>
</dbReference>
<evidence type="ECO:0000313" key="4">
    <source>
        <dbReference type="Proteomes" id="UP000285456"/>
    </source>
</evidence>
<dbReference type="PANTHER" id="PTHR43798:SF31">
    <property type="entry name" value="AB HYDROLASE SUPERFAMILY PROTEIN YCLE"/>
    <property type="match status" value="1"/>
</dbReference>
<organism evidence="3 4">
    <name type="scientific">Oceanobacillus profundus</name>
    <dbReference type="NCBI Taxonomy" id="372463"/>
    <lineage>
        <taxon>Bacteria</taxon>
        <taxon>Bacillati</taxon>
        <taxon>Bacillota</taxon>
        <taxon>Bacilli</taxon>
        <taxon>Bacillales</taxon>
        <taxon>Bacillaceae</taxon>
        <taxon>Oceanobacillus</taxon>
    </lineage>
</organism>
<keyword evidence="4" id="KW-1185">Reference proteome</keyword>
<evidence type="ECO:0000259" key="2">
    <source>
        <dbReference type="Pfam" id="PF00561"/>
    </source>
</evidence>
<gene>
    <name evidence="3" type="ORF">D1B32_04810</name>
</gene>
<dbReference type="InterPro" id="IPR000639">
    <property type="entry name" value="Epox_hydrolase-like"/>
</dbReference>
<reference evidence="3 4" key="1">
    <citation type="journal article" date="2007" name="Int. J. Syst. Evol. Microbiol.">
        <title>Oceanobacillus profundus sp. nov., isolated from a deep-sea sediment core.</title>
        <authorList>
            <person name="Kim Y.G."/>
            <person name="Choi D.H."/>
            <person name="Hyun S."/>
            <person name="Cho B.C."/>
        </authorList>
    </citation>
    <scope>NUCLEOTIDE SEQUENCE [LARGE SCALE GENOMIC DNA]</scope>
    <source>
        <strain evidence="3 4">DSM 18246</strain>
    </source>
</reference>
<name>A0A417YLW1_9BACI</name>
<keyword evidence="1 3" id="KW-0378">Hydrolase</keyword>
<proteinExistence type="predicted"/>
<dbReference type="PANTHER" id="PTHR43798">
    <property type="entry name" value="MONOACYLGLYCEROL LIPASE"/>
    <property type="match status" value="1"/>
</dbReference>
<dbReference type="GO" id="GO:0016020">
    <property type="term" value="C:membrane"/>
    <property type="evidence" value="ECO:0007669"/>
    <property type="project" value="TreeGrafter"/>
</dbReference>
<dbReference type="InterPro" id="IPR050266">
    <property type="entry name" value="AB_hydrolase_sf"/>
</dbReference>
<dbReference type="AlphaFoldDB" id="A0A417YLW1"/>
<protein>
    <submittedName>
        <fullName evidence="3">Alpha/beta hydrolase</fullName>
    </submittedName>
</protein>
<dbReference type="Proteomes" id="UP000285456">
    <property type="component" value="Unassembled WGS sequence"/>
</dbReference>
<dbReference type="GO" id="GO:0016787">
    <property type="term" value="F:hydrolase activity"/>
    <property type="evidence" value="ECO:0007669"/>
    <property type="project" value="UniProtKB-KW"/>
</dbReference>
<dbReference type="RefSeq" id="WP_095309407.1">
    <property type="nucleotide sequence ID" value="NZ_JAMAWL010000009.1"/>
</dbReference>
<dbReference type="InterPro" id="IPR000073">
    <property type="entry name" value="AB_hydrolase_1"/>
</dbReference>
<accession>A0A417YLW1</accession>
<comment type="caution">
    <text evidence="3">The sequence shown here is derived from an EMBL/GenBank/DDBJ whole genome shotgun (WGS) entry which is preliminary data.</text>
</comment>
<dbReference type="Pfam" id="PF00561">
    <property type="entry name" value="Abhydrolase_1"/>
    <property type="match status" value="1"/>
</dbReference>
<evidence type="ECO:0000256" key="1">
    <source>
        <dbReference type="ARBA" id="ARBA00022801"/>
    </source>
</evidence>
<dbReference type="OrthoDB" id="9773293at2"/>
<dbReference type="Gene3D" id="3.40.50.1820">
    <property type="entry name" value="alpha/beta hydrolase"/>
    <property type="match status" value="1"/>
</dbReference>
<dbReference type="EMBL" id="QWEH01000002">
    <property type="protein sequence ID" value="RHW34486.1"/>
    <property type="molecule type" value="Genomic_DNA"/>
</dbReference>
<feature type="domain" description="AB hydrolase-1" evidence="2">
    <location>
        <begin position="25"/>
        <end position="131"/>
    </location>
</feature>
<dbReference type="InterPro" id="IPR029058">
    <property type="entry name" value="AB_hydrolase_fold"/>
</dbReference>
<evidence type="ECO:0000313" key="3">
    <source>
        <dbReference type="EMBL" id="RHW34486.1"/>
    </source>
</evidence>
<sequence>MGYYVQVEPSVNIYVEDINPTSEKVILFVHGWPANHRLFEYQFNVFPGMGYRCIGIDLRGFGQSDKPWEGYSYDRLADDIRVIVDTLGLKHFTLAGHSVGGAIVIRYMGRHRGYGVDKLALFAAAAPSFIQRPGFPYGLQANEVNQLIQQTYDNRPQMLADLTNMFFYRALTPAFKEWFFQLGIVASGYSTANILVTLRDEVLFADVESIQAPTLIFQGIHDQICLPQLASVLHQQIQHSKLIWFEHSGHGLFWEEQEKFNRELLTFLTA</sequence>
<dbReference type="SUPFAM" id="SSF53474">
    <property type="entry name" value="alpha/beta-Hydrolases"/>
    <property type="match status" value="1"/>
</dbReference>